<dbReference type="AlphaFoldDB" id="A0A0C3D808"/>
<feature type="region of interest" description="Disordered" evidence="2">
    <location>
        <begin position="323"/>
        <end position="356"/>
    </location>
</feature>
<evidence type="ECO:0000256" key="2">
    <source>
        <dbReference type="SAM" id="MobiDB-lite"/>
    </source>
</evidence>
<dbReference type="STRING" id="1036808.A0A0C3D808"/>
<dbReference type="PANTHER" id="PTHR48228">
    <property type="entry name" value="SUCCINYL-COA--D-CITRAMALATE COA-TRANSFERASE"/>
    <property type="match status" value="1"/>
</dbReference>
<dbReference type="Gene3D" id="3.30.1540.10">
    <property type="entry name" value="formyl-coa transferase, domain 3"/>
    <property type="match status" value="1"/>
</dbReference>
<dbReference type="EMBL" id="KN822218">
    <property type="protein sequence ID" value="KIM52241.1"/>
    <property type="molecule type" value="Genomic_DNA"/>
</dbReference>
<dbReference type="InterPro" id="IPR044855">
    <property type="entry name" value="CoA-Trfase_III_dom3_sf"/>
</dbReference>
<sequence>MSLNGLTVVEFAGLAPAPFAGLLLAHHGATVIRIDRPSLSSSDVLCAGKRSIALDLKNPAGLAVAKRLVSRCDVLIDPFRPGIMEKMGLGPEVFHENEGSRGLNDRLVYARVAGFPPDGPHKSMAGHEINYLALSGVLSMLPGSPEKPSFPLNLLADFAGGGLLCATGILLALVERGKSGRGQVVDVNMVSGTRYVASFPLLHVMSTSSSLLAGPRGTNPLDGGAPFYDVYTCSDGKWMSVGCLEPQFFATFLDRFNMVLQENEVRLEWVPTHNVQTCKEDWPKLRSYFEDGFKTQPRDYWATLFHGSDACAVPVLFPEEAAQLDPEGSTRPAPHPHLSRTPALPQGGSNPRTLLQPGTHTEEVLLETGLSGEDIKQLASDGAFGEQTGRKTISKYKL</sequence>
<reference evidence="3 4" key="1">
    <citation type="submission" date="2014-04" db="EMBL/GenBank/DDBJ databases">
        <authorList>
            <consortium name="DOE Joint Genome Institute"/>
            <person name="Kuo A."/>
            <person name="Kohler A."/>
            <person name="Nagy L.G."/>
            <person name="Floudas D."/>
            <person name="Copeland A."/>
            <person name="Barry K.W."/>
            <person name="Cichocki N."/>
            <person name="Veneault-Fourrey C."/>
            <person name="LaButti K."/>
            <person name="Lindquist E.A."/>
            <person name="Lipzen A."/>
            <person name="Lundell T."/>
            <person name="Morin E."/>
            <person name="Murat C."/>
            <person name="Sun H."/>
            <person name="Tunlid A."/>
            <person name="Henrissat B."/>
            <person name="Grigoriev I.V."/>
            <person name="Hibbett D.S."/>
            <person name="Martin F."/>
            <person name="Nordberg H.P."/>
            <person name="Cantor M.N."/>
            <person name="Hua S.X."/>
        </authorList>
    </citation>
    <scope>NUCLEOTIDE SEQUENCE [LARGE SCALE GENOMIC DNA]</scope>
    <source>
        <strain evidence="3 4">Foug A</strain>
    </source>
</reference>
<dbReference type="SUPFAM" id="SSF89796">
    <property type="entry name" value="CoA-transferase family III (CaiB/BaiF)"/>
    <property type="match status" value="1"/>
</dbReference>
<dbReference type="InterPro" id="IPR003673">
    <property type="entry name" value="CoA-Trfase_fam_III"/>
</dbReference>
<dbReference type="Proteomes" id="UP000053989">
    <property type="component" value="Unassembled WGS sequence"/>
</dbReference>
<dbReference type="GO" id="GO:0003824">
    <property type="term" value="F:catalytic activity"/>
    <property type="evidence" value="ECO:0007669"/>
    <property type="project" value="InterPro"/>
</dbReference>
<keyword evidence="4" id="KW-1185">Reference proteome</keyword>
<name>A0A0C3D808_9AGAM</name>
<evidence type="ECO:0000313" key="3">
    <source>
        <dbReference type="EMBL" id="KIM52241.1"/>
    </source>
</evidence>
<comment type="similarity">
    <text evidence="1">Belongs to the CoA-transferase III family.</text>
</comment>
<accession>A0A0C3D808</accession>
<evidence type="ECO:0000256" key="1">
    <source>
        <dbReference type="ARBA" id="ARBA00008383"/>
    </source>
</evidence>
<dbReference type="Pfam" id="PF02515">
    <property type="entry name" value="CoA_transf_3"/>
    <property type="match status" value="1"/>
</dbReference>
<evidence type="ECO:0008006" key="5">
    <source>
        <dbReference type="Google" id="ProtNLM"/>
    </source>
</evidence>
<gene>
    <name evidence="3" type="ORF">SCLCIDRAFT_573572</name>
</gene>
<dbReference type="PANTHER" id="PTHR48228:SF5">
    <property type="entry name" value="ALPHA-METHYLACYL-COA RACEMASE"/>
    <property type="match status" value="1"/>
</dbReference>
<protein>
    <recommendedName>
        <fullName evidence="5">Alpha-methylacyl-CoA racemase</fullName>
    </recommendedName>
</protein>
<proteinExistence type="inferred from homology"/>
<dbReference type="InParanoid" id="A0A0C3D808"/>
<evidence type="ECO:0000313" key="4">
    <source>
        <dbReference type="Proteomes" id="UP000053989"/>
    </source>
</evidence>
<dbReference type="OrthoDB" id="16747at2759"/>
<dbReference type="Gene3D" id="3.40.50.10540">
    <property type="entry name" value="Crotonobetainyl-coa:carnitine coa-transferase, domain 1"/>
    <property type="match status" value="1"/>
</dbReference>
<dbReference type="InterPro" id="IPR023606">
    <property type="entry name" value="CoA-Trfase_III_dom_1_sf"/>
</dbReference>
<reference evidence="4" key="2">
    <citation type="submission" date="2015-01" db="EMBL/GenBank/DDBJ databases">
        <title>Evolutionary Origins and Diversification of the Mycorrhizal Mutualists.</title>
        <authorList>
            <consortium name="DOE Joint Genome Institute"/>
            <consortium name="Mycorrhizal Genomics Consortium"/>
            <person name="Kohler A."/>
            <person name="Kuo A."/>
            <person name="Nagy L.G."/>
            <person name="Floudas D."/>
            <person name="Copeland A."/>
            <person name="Barry K.W."/>
            <person name="Cichocki N."/>
            <person name="Veneault-Fourrey C."/>
            <person name="LaButti K."/>
            <person name="Lindquist E.A."/>
            <person name="Lipzen A."/>
            <person name="Lundell T."/>
            <person name="Morin E."/>
            <person name="Murat C."/>
            <person name="Riley R."/>
            <person name="Ohm R."/>
            <person name="Sun H."/>
            <person name="Tunlid A."/>
            <person name="Henrissat B."/>
            <person name="Grigoriev I.V."/>
            <person name="Hibbett D.S."/>
            <person name="Martin F."/>
        </authorList>
    </citation>
    <scope>NUCLEOTIDE SEQUENCE [LARGE SCALE GENOMIC DNA]</scope>
    <source>
        <strain evidence="4">Foug A</strain>
    </source>
</reference>
<organism evidence="3 4">
    <name type="scientific">Scleroderma citrinum Foug A</name>
    <dbReference type="NCBI Taxonomy" id="1036808"/>
    <lineage>
        <taxon>Eukaryota</taxon>
        <taxon>Fungi</taxon>
        <taxon>Dikarya</taxon>
        <taxon>Basidiomycota</taxon>
        <taxon>Agaricomycotina</taxon>
        <taxon>Agaricomycetes</taxon>
        <taxon>Agaricomycetidae</taxon>
        <taxon>Boletales</taxon>
        <taxon>Sclerodermatineae</taxon>
        <taxon>Sclerodermataceae</taxon>
        <taxon>Scleroderma</taxon>
    </lineage>
</organism>
<dbReference type="InterPro" id="IPR050509">
    <property type="entry name" value="CoA-transferase_III"/>
</dbReference>
<feature type="compositionally biased region" description="Polar residues" evidence="2">
    <location>
        <begin position="347"/>
        <end position="356"/>
    </location>
</feature>
<dbReference type="HOGENOM" id="CLU_033975_5_0_1"/>